<proteinExistence type="predicted"/>
<evidence type="ECO:0000313" key="1">
    <source>
        <dbReference type="EMBL" id="KZV40741.1"/>
    </source>
</evidence>
<protein>
    <submittedName>
        <fullName evidence="1">Uncharacterized protein</fullName>
    </submittedName>
</protein>
<name>A0A2Z7C4A6_9LAMI</name>
<reference evidence="1 2" key="1">
    <citation type="journal article" date="2015" name="Proc. Natl. Acad. Sci. U.S.A.">
        <title>The resurrection genome of Boea hygrometrica: A blueprint for survival of dehydration.</title>
        <authorList>
            <person name="Xiao L."/>
            <person name="Yang G."/>
            <person name="Zhang L."/>
            <person name="Yang X."/>
            <person name="Zhao S."/>
            <person name="Ji Z."/>
            <person name="Zhou Q."/>
            <person name="Hu M."/>
            <person name="Wang Y."/>
            <person name="Chen M."/>
            <person name="Xu Y."/>
            <person name="Jin H."/>
            <person name="Xiao X."/>
            <person name="Hu G."/>
            <person name="Bao F."/>
            <person name="Hu Y."/>
            <person name="Wan P."/>
            <person name="Li L."/>
            <person name="Deng X."/>
            <person name="Kuang T."/>
            <person name="Xiang C."/>
            <person name="Zhu J.K."/>
            <person name="Oliver M.J."/>
            <person name="He Y."/>
        </authorList>
    </citation>
    <scope>NUCLEOTIDE SEQUENCE [LARGE SCALE GENOMIC DNA]</scope>
    <source>
        <strain evidence="2">cv. XS01</strain>
    </source>
</reference>
<dbReference type="Proteomes" id="UP000250235">
    <property type="component" value="Unassembled WGS sequence"/>
</dbReference>
<evidence type="ECO:0000313" key="2">
    <source>
        <dbReference type="Proteomes" id="UP000250235"/>
    </source>
</evidence>
<dbReference type="EMBL" id="KQ999878">
    <property type="protein sequence ID" value="KZV40741.1"/>
    <property type="molecule type" value="Genomic_DNA"/>
</dbReference>
<gene>
    <name evidence="1" type="ORF">F511_14781</name>
</gene>
<keyword evidence="2" id="KW-1185">Reference proteome</keyword>
<sequence length="132" mass="14475">MHATRDNSQRLQPRKGAKELNAQLNGNLQRNMWPRCVVSEKSNGIIGVVTIGFKCLPPSCDGLTGSEDHDQLFPRLIHRAGFRSVCSDLVVVILAQKVKDACIEDERKYRAPLLPAGLLLAAMNRVGSSHAS</sequence>
<accession>A0A2Z7C4A6</accession>
<dbReference type="AlphaFoldDB" id="A0A2Z7C4A6"/>
<organism evidence="1 2">
    <name type="scientific">Dorcoceras hygrometricum</name>
    <dbReference type="NCBI Taxonomy" id="472368"/>
    <lineage>
        <taxon>Eukaryota</taxon>
        <taxon>Viridiplantae</taxon>
        <taxon>Streptophyta</taxon>
        <taxon>Embryophyta</taxon>
        <taxon>Tracheophyta</taxon>
        <taxon>Spermatophyta</taxon>
        <taxon>Magnoliopsida</taxon>
        <taxon>eudicotyledons</taxon>
        <taxon>Gunneridae</taxon>
        <taxon>Pentapetalae</taxon>
        <taxon>asterids</taxon>
        <taxon>lamiids</taxon>
        <taxon>Lamiales</taxon>
        <taxon>Gesneriaceae</taxon>
        <taxon>Didymocarpoideae</taxon>
        <taxon>Trichosporeae</taxon>
        <taxon>Loxocarpinae</taxon>
        <taxon>Dorcoceras</taxon>
    </lineage>
</organism>